<comment type="similarity">
    <text evidence="10">Belongs to the DHHC palmitoyltransferase family.</text>
</comment>
<proteinExistence type="inferred from homology"/>
<keyword evidence="3 10" id="KW-0812">Transmembrane</keyword>
<name>A0AAF0JBU2_9BASI</name>
<feature type="compositionally biased region" description="Basic and acidic residues" evidence="12">
    <location>
        <begin position="75"/>
        <end position="84"/>
    </location>
</feature>
<feature type="compositionally biased region" description="Basic and acidic residues" evidence="12">
    <location>
        <begin position="309"/>
        <end position="320"/>
    </location>
</feature>
<keyword evidence="11" id="KW-0175">Coiled coil</keyword>
<feature type="transmembrane region" description="Helical" evidence="10">
    <location>
        <begin position="412"/>
        <end position="432"/>
    </location>
</feature>
<feature type="region of interest" description="Disordered" evidence="12">
    <location>
        <begin position="309"/>
        <end position="343"/>
    </location>
</feature>
<sequence>MAAGKRRVRDEDDDLDEVRRTRGRVVTDGFDSDSDDSESGGHRVRWQKQHGEGAAGASAAAADEDDDDDMFASADKPEAEDSKKQPRSLKLSEIEGQEFGARTLAHSDDEDDDELDPEYAFAQSNNATEFQDANADAERTPPASPSSRDKRGMGYKIDGFNMKSELASGQFDQEGNYTWNAKDPYAQSDRWLEGNYSRKQMRAAQQAHEARAKRAQERANEQEAKYPTEAHALKALAEILEPGESVLEGLQAAGVSKRSKSGARGEQLELFTDLTAILMSDFGLMNIYDETYEGIVRKVRRAGIVDPEWDPKRTRERDQQEPVQQDAGQPDREATPSAAPPANSSVQYEYKWAPAYLAAMAAQSGGNVNPDVEIYGPYSATELCAWAKQGYFGAERENIRVRKHGENSWKTHLGACILILNVLGCYLLWLYWRCASSDAGSVPIGWAPDGALKASDISIEPQMRRYCQKCKGYKPPRSHHCSTCGRCVRRMDHHCQWVGNCVGQNNYADFYRFLVAVTFSCSVQFVIISLTVADYWNEDYYFKRPTTTEMVVIILNYLMCLPVILIIFFLAIYHTWLISGNTTTIEAWEVDRVHTQIRRGIIPHVRYPFDIGFWGNVTSVLGPNPLLWFVPGPVPGNGLEFPTSVADPAQYLWPPRDPRNRMAAPPEYTHGTAAHAMHPATTAAAVAEVPGYDSSGSDDEYEQSDMPPGRHVRVRRGSEGYEVRPPQYNREYWMRMEGYEASDWPEPQEPQEYPYGSFVAYGKYADMADDDEEATT</sequence>
<gene>
    <name evidence="14" type="primary">PFA4</name>
    <name evidence="14" type="ORF">MCUN1_002499</name>
</gene>
<evidence type="ECO:0000313" key="14">
    <source>
        <dbReference type="EMBL" id="WFD35641.1"/>
    </source>
</evidence>
<dbReference type="SUPFAM" id="SSF55277">
    <property type="entry name" value="GYF domain"/>
    <property type="match status" value="1"/>
</dbReference>
<keyword evidence="15" id="KW-1185">Reference proteome</keyword>
<dbReference type="Pfam" id="PF01529">
    <property type="entry name" value="DHHC"/>
    <property type="match status" value="1"/>
</dbReference>
<dbReference type="GO" id="GO:0019706">
    <property type="term" value="F:protein-cysteine S-palmitoyltransferase activity"/>
    <property type="evidence" value="ECO:0007669"/>
    <property type="project" value="UniProtKB-EC"/>
</dbReference>
<evidence type="ECO:0000313" key="15">
    <source>
        <dbReference type="Proteomes" id="UP001219933"/>
    </source>
</evidence>
<reference evidence="14" key="1">
    <citation type="submission" date="2023-03" db="EMBL/GenBank/DDBJ databases">
        <title>Mating type loci evolution in Malassezia.</title>
        <authorList>
            <person name="Coelho M.A."/>
        </authorList>
    </citation>
    <scope>NUCLEOTIDE SEQUENCE</scope>
    <source>
        <strain evidence="14">CBS 11721</strain>
    </source>
</reference>
<dbReference type="AlphaFoldDB" id="A0AAF0JBU2"/>
<feature type="transmembrane region" description="Helical" evidence="10">
    <location>
        <begin position="554"/>
        <end position="576"/>
    </location>
</feature>
<evidence type="ECO:0000256" key="6">
    <source>
        <dbReference type="ARBA" id="ARBA00023139"/>
    </source>
</evidence>
<keyword evidence="4 10" id="KW-1133">Transmembrane helix</keyword>
<comment type="subcellular location">
    <subcellularLocation>
        <location evidence="1">Membrane</location>
        <topology evidence="1">Multi-pass membrane protein</topology>
    </subcellularLocation>
</comment>
<dbReference type="Pfam" id="PF02213">
    <property type="entry name" value="GYF"/>
    <property type="match status" value="1"/>
</dbReference>
<evidence type="ECO:0000256" key="11">
    <source>
        <dbReference type="SAM" id="Coils"/>
    </source>
</evidence>
<comment type="domain">
    <text evidence="10">The DHHC domain is required for palmitoyltransferase activity.</text>
</comment>
<evidence type="ECO:0000256" key="3">
    <source>
        <dbReference type="ARBA" id="ARBA00022692"/>
    </source>
</evidence>
<organism evidence="14 15">
    <name type="scientific">Malassezia cuniculi</name>
    <dbReference type="NCBI Taxonomy" id="948313"/>
    <lineage>
        <taxon>Eukaryota</taxon>
        <taxon>Fungi</taxon>
        <taxon>Dikarya</taxon>
        <taxon>Basidiomycota</taxon>
        <taxon>Ustilaginomycotina</taxon>
        <taxon>Malasseziomycetes</taxon>
        <taxon>Malasseziales</taxon>
        <taxon>Malasseziaceae</taxon>
        <taxon>Malassezia</taxon>
    </lineage>
</organism>
<dbReference type="Gene3D" id="3.30.1490.40">
    <property type="match status" value="1"/>
</dbReference>
<evidence type="ECO:0000259" key="13">
    <source>
        <dbReference type="PROSITE" id="PS50829"/>
    </source>
</evidence>
<evidence type="ECO:0000256" key="1">
    <source>
        <dbReference type="ARBA" id="ARBA00004141"/>
    </source>
</evidence>
<dbReference type="InterPro" id="IPR001594">
    <property type="entry name" value="Palmitoyltrfase_DHHC"/>
</dbReference>
<evidence type="ECO:0000256" key="4">
    <source>
        <dbReference type="ARBA" id="ARBA00022989"/>
    </source>
</evidence>
<feature type="compositionally biased region" description="Polar residues" evidence="12">
    <location>
        <begin position="122"/>
        <end position="131"/>
    </location>
</feature>
<keyword evidence="2 10" id="KW-0808">Transferase</keyword>
<dbReference type="InterPro" id="IPR003169">
    <property type="entry name" value="GYF"/>
</dbReference>
<evidence type="ECO:0000256" key="5">
    <source>
        <dbReference type="ARBA" id="ARBA00023136"/>
    </source>
</evidence>
<keyword evidence="5 10" id="KW-0472">Membrane</keyword>
<feature type="region of interest" description="Disordered" evidence="12">
    <location>
        <begin position="690"/>
        <end position="718"/>
    </location>
</feature>
<feature type="domain" description="GYF" evidence="13">
    <location>
        <begin position="362"/>
        <end position="414"/>
    </location>
</feature>
<evidence type="ECO:0000256" key="2">
    <source>
        <dbReference type="ARBA" id="ARBA00022679"/>
    </source>
</evidence>
<dbReference type="GO" id="GO:0016020">
    <property type="term" value="C:membrane"/>
    <property type="evidence" value="ECO:0007669"/>
    <property type="project" value="UniProtKB-SubCell"/>
</dbReference>
<keyword evidence="8 10" id="KW-0012">Acyltransferase</keyword>
<evidence type="ECO:0000256" key="8">
    <source>
        <dbReference type="ARBA" id="ARBA00023315"/>
    </source>
</evidence>
<dbReference type="InterPro" id="IPR035445">
    <property type="entry name" value="GYF-like_dom_sf"/>
</dbReference>
<protein>
    <recommendedName>
        <fullName evidence="10">Palmitoyltransferase</fullName>
        <ecNumber evidence="10">2.3.1.225</ecNumber>
    </recommendedName>
</protein>
<feature type="coiled-coil region" evidence="11">
    <location>
        <begin position="198"/>
        <end position="225"/>
    </location>
</feature>
<evidence type="ECO:0000256" key="10">
    <source>
        <dbReference type="RuleBase" id="RU079119"/>
    </source>
</evidence>
<feature type="region of interest" description="Disordered" evidence="12">
    <location>
        <begin position="1"/>
        <end position="156"/>
    </location>
</feature>
<feature type="compositionally biased region" description="Acidic residues" evidence="12">
    <location>
        <begin position="108"/>
        <end position="117"/>
    </location>
</feature>
<evidence type="ECO:0000256" key="12">
    <source>
        <dbReference type="SAM" id="MobiDB-lite"/>
    </source>
</evidence>
<comment type="catalytic activity">
    <reaction evidence="9 10">
        <text>L-cysteinyl-[protein] + hexadecanoyl-CoA = S-hexadecanoyl-L-cysteinyl-[protein] + CoA</text>
        <dbReference type="Rhea" id="RHEA:36683"/>
        <dbReference type="Rhea" id="RHEA-COMP:10131"/>
        <dbReference type="Rhea" id="RHEA-COMP:11032"/>
        <dbReference type="ChEBI" id="CHEBI:29950"/>
        <dbReference type="ChEBI" id="CHEBI:57287"/>
        <dbReference type="ChEBI" id="CHEBI:57379"/>
        <dbReference type="ChEBI" id="CHEBI:74151"/>
        <dbReference type="EC" id="2.3.1.225"/>
    </reaction>
</comment>
<feature type="transmembrane region" description="Helical" evidence="10">
    <location>
        <begin position="510"/>
        <end position="533"/>
    </location>
</feature>
<dbReference type="InterPro" id="IPR039859">
    <property type="entry name" value="PFA4/ZDH16/20/ERF2-like"/>
</dbReference>
<dbReference type="EC" id="2.3.1.225" evidence="10"/>
<accession>A0AAF0JBU2</accession>
<dbReference type="PROSITE" id="PS50216">
    <property type="entry name" value="DHHC"/>
    <property type="match status" value="1"/>
</dbReference>
<dbReference type="PROSITE" id="PS50829">
    <property type="entry name" value="GYF"/>
    <property type="match status" value="1"/>
</dbReference>
<dbReference type="EMBL" id="CP119879">
    <property type="protein sequence ID" value="WFD35641.1"/>
    <property type="molecule type" value="Genomic_DNA"/>
</dbReference>
<keyword evidence="6" id="KW-0564">Palmitate</keyword>
<evidence type="ECO:0000256" key="7">
    <source>
        <dbReference type="ARBA" id="ARBA00023288"/>
    </source>
</evidence>
<evidence type="ECO:0000256" key="9">
    <source>
        <dbReference type="ARBA" id="ARBA00048048"/>
    </source>
</evidence>
<dbReference type="PANTHER" id="PTHR12246">
    <property type="entry name" value="PALMITOYLTRANSFERASE ZDHHC16"/>
    <property type="match status" value="1"/>
</dbReference>
<keyword evidence="7" id="KW-0449">Lipoprotein</keyword>
<dbReference type="Proteomes" id="UP001219933">
    <property type="component" value="Chromosome 3"/>
</dbReference>